<proteinExistence type="inferred from homology"/>
<evidence type="ECO:0000256" key="8">
    <source>
        <dbReference type="ARBA" id="ARBA00023306"/>
    </source>
</evidence>
<keyword evidence="16" id="KW-1185">Reference proteome</keyword>
<dbReference type="InterPro" id="IPR013221">
    <property type="entry name" value="Mur_ligase_cen"/>
</dbReference>
<keyword evidence="4 10" id="KW-0547">Nucleotide-binding</keyword>
<name>A0A3M7TWN3_9BACI</name>
<dbReference type="RefSeq" id="WP_122897206.1">
    <property type="nucleotide sequence ID" value="NZ_RHIB01000001.1"/>
</dbReference>
<evidence type="ECO:0000256" key="4">
    <source>
        <dbReference type="ARBA" id="ARBA00022741"/>
    </source>
</evidence>
<evidence type="ECO:0000256" key="2">
    <source>
        <dbReference type="ARBA" id="ARBA00022598"/>
    </source>
</evidence>
<comment type="catalytic activity">
    <reaction evidence="10 11">
        <text>D-alanyl-D-alanine + UDP-N-acetyl-alpha-D-muramoyl-L-alanyl-gamma-D-glutamyl-meso-2,6-diaminopimelate + ATP = UDP-N-acetyl-alpha-D-muramoyl-L-alanyl-gamma-D-glutamyl-meso-2,6-diaminopimeloyl-D-alanyl-D-alanine + ADP + phosphate + H(+)</text>
        <dbReference type="Rhea" id="RHEA:28374"/>
        <dbReference type="ChEBI" id="CHEBI:15378"/>
        <dbReference type="ChEBI" id="CHEBI:30616"/>
        <dbReference type="ChEBI" id="CHEBI:43474"/>
        <dbReference type="ChEBI" id="CHEBI:57822"/>
        <dbReference type="ChEBI" id="CHEBI:61386"/>
        <dbReference type="ChEBI" id="CHEBI:83905"/>
        <dbReference type="ChEBI" id="CHEBI:456216"/>
        <dbReference type="EC" id="6.3.2.10"/>
    </reaction>
</comment>
<dbReference type="Gene3D" id="3.40.1390.10">
    <property type="entry name" value="MurE/MurF, N-terminal domain"/>
    <property type="match status" value="1"/>
</dbReference>
<feature type="domain" description="Mur ligase N-terminal catalytic" evidence="12">
    <location>
        <begin position="27"/>
        <end position="102"/>
    </location>
</feature>
<reference evidence="15 16" key="1">
    <citation type="submission" date="2018-10" db="EMBL/GenBank/DDBJ databases">
        <title>Bacillus Keqinensis sp. nov., a moderately halophilic bacterium isolated from a saline-alkaline lake.</title>
        <authorList>
            <person name="Wang H."/>
        </authorList>
    </citation>
    <scope>NUCLEOTIDE SEQUENCE [LARGE SCALE GENOMIC DNA]</scope>
    <source>
        <strain evidence="15 16">KQ-3</strain>
    </source>
</reference>
<dbReference type="InterPro" id="IPR051046">
    <property type="entry name" value="MurCDEF_CellWall_CoF430Synth"/>
</dbReference>
<dbReference type="SUPFAM" id="SSF53623">
    <property type="entry name" value="MurD-like peptide ligases, catalytic domain"/>
    <property type="match status" value="1"/>
</dbReference>
<dbReference type="OrthoDB" id="9801978at2"/>
<dbReference type="GO" id="GO:0051301">
    <property type="term" value="P:cell division"/>
    <property type="evidence" value="ECO:0007669"/>
    <property type="project" value="UniProtKB-KW"/>
</dbReference>
<comment type="caution">
    <text evidence="15">The sequence shown here is derived from an EMBL/GenBank/DDBJ whole genome shotgun (WGS) entry which is preliminary data.</text>
</comment>
<dbReference type="GO" id="GO:0071555">
    <property type="term" value="P:cell wall organization"/>
    <property type="evidence" value="ECO:0007669"/>
    <property type="project" value="UniProtKB-KW"/>
</dbReference>
<dbReference type="UniPathway" id="UPA00219"/>
<comment type="similarity">
    <text evidence="10">Belongs to the MurCDEF family. MurF subfamily.</text>
</comment>
<evidence type="ECO:0000259" key="13">
    <source>
        <dbReference type="Pfam" id="PF02875"/>
    </source>
</evidence>
<protein>
    <recommendedName>
        <fullName evidence="10 11">UDP-N-acetylmuramoyl-tripeptide--D-alanyl-D-alanine ligase</fullName>
        <ecNumber evidence="10 11">6.3.2.10</ecNumber>
    </recommendedName>
    <alternativeName>
        <fullName evidence="10">D-alanyl-D-alanine-adding enzyme</fullName>
    </alternativeName>
</protein>
<keyword evidence="7 10" id="KW-0573">Peptidoglycan synthesis</keyword>
<evidence type="ECO:0000256" key="3">
    <source>
        <dbReference type="ARBA" id="ARBA00022618"/>
    </source>
</evidence>
<dbReference type="InterPro" id="IPR035911">
    <property type="entry name" value="MurE/MurF_N"/>
</dbReference>
<dbReference type="Gene3D" id="3.40.1190.10">
    <property type="entry name" value="Mur-like, catalytic domain"/>
    <property type="match status" value="1"/>
</dbReference>
<evidence type="ECO:0000256" key="1">
    <source>
        <dbReference type="ARBA" id="ARBA00022490"/>
    </source>
</evidence>
<dbReference type="PANTHER" id="PTHR43024:SF1">
    <property type="entry name" value="UDP-N-ACETYLMURAMOYL-TRIPEPTIDE--D-ALANYL-D-ALANINE LIGASE"/>
    <property type="match status" value="1"/>
</dbReference>
<dbReference type="EMBL" id="RHIB01000001">
    <property type="protein sequence ID" value="RNA69691.1"/>
    <property type="molecule type" value="Genomic_DNA"/>
</dbReference>
<evidence type="ECO:0000256" key="11">
    <source>
        <dbReference type="RuleBase" id="RU004136"/>
    </source>
</evidence>
<evidence type="ECO:0000256" key="7">
    <source>
        <dbReference type="ARBA" id="ARBA00022984"/>
    </source>
</evidence>
<comment type="function">
    <text evidence="10 11">Involved in cell wall formation. Catalyzes the final step in the synthesis of UDP-N-acetylmuramoyl-pentapeptide, the precursor of murein.</text>
</comment>
<dbReference type="GO" id="GO:0005524">
    <property type="term" value="F:ATP binding"/>
    <property type="evidence" value="ECO:0007669"/>
    <property type="project" value="UniProtKB-UniRule"/>
</dbReference>
<dbReference type="InterPro" id="IPR000713">
    <property type="entry name" value="Mur_ligase_N"/>
</dbReference>
<comment type="pathway">
    <text evidence="10 11">Cell wall biogenesis; peptidoglycan biosynthesis.</text>
</comment>
<dbReference type="GO" id="GO:0009252">
    <property type="term" value="P:peptidoglycan biosynthetic process"/>
    <property type="evidence" value="ECO:0007669"/>
    <property type="project" value="UniProtKB-UniRule"/>
</dbReference>
<evidence type="ECO:0000256" key="10">
    <source>
        <dbReference type="HAMAP-Rule" id="MF_02019"/>
    </source>
</evidence>
<keyword evidence="6 10" id="KW-0133">Cell shape</keyword>
<dbReference type="Pfam" id="PF01225">
    <property type="entry name" value="Mur_ligase"/>
    <property type="match status" value="1"/>
</dbReference>
<dbReference type="GO" id="GO:0005737">
    <property type="term" value="C:cytoplasm"/>
    <property type="evidence" value="ECO:0007669"/>
    <property type="project" value="UniProtKB-SubCell"/>
</dbReference>
<dbReference type="EC" id="6.3.2.10" evidence="10 11"/>
<feature type="binding site" evidence="10">
    <location>
        <begin position="115"/>
        <end position="121"/>
    </location>
    <ligand>
        <name>ATP</name>
        <dbReference type="ChEBI" id="CHEBI:30616"/>
    </ligand>
</feature>
<dbReference type="InterPro" id="IPR005863">
    <property type="entry name" value="UDP-N-AcMur_synth"/>
</dbReference>
<sequence>MTNLKLKSDLVSQVSLLGRGVQPESFNGVSIDTRTLEPNALYIPIVGDRFDGHQFIDKAVENGAKGTLWKKGIPLPDSLPDGFPVYFVEDTLNALQDLARRYLTEVEPTIIAVTGSNGKTTTKDMIAQVLAERFTVHKTDGNYNNHIGLPLTVLRMPEKSDVLVCEMGMNHKGEISFLSQLVNPHYAVITNIGESHMEQLGSREGIAEAKGEITDGMKASGVLIADADEPLLDREWKTSVITCGFKDSALFLAEKFTNTEDGVTFSVKGINGEFTVPVLGAHNVKNALYAIALGAHLGLTDEDVRRGLAGLRLSGMRMERMKSNTGALMINDAYNASPTSMIAAIETMKNMEGYKNKVLVLGDMLELGENEKELHESVAGHIPSSCTHVVTIGKKATWISCALKKEKGEMPEIRSYEQKDEAESYLASLNLPETVYLFKASRGIKFEQLIEQLQSN</sequence>
<comment type="subcellular location">
    <subcellularLocation>
        <location evidence="10 11">Cytoplasm</location>
    </subcellularLocation>
</comment>
<dbReference type="Proteomes" id="UP000278746">
    <property type="component" value="Unassembled WGS sequence"/>
</dbReference>
<organism evidence="15 16">
    <name type="scientific">Alteribacter keqinensis</name>
    <dbReference type="NCBI Taxonomy" id="2483800"/>
    <lineage>
        <taxon>Bacteria</taxon>
        <taxon>Bacillati</taxon>
        <taxon>Bacillota</taxon>
        <taxon>Bacilli</taxon>
        <taxon>Bacillales</taxon>
        <taxon>Bacillaceae</taxon>
        <taxon>Alteribacter</taxon>
    </lineage>
</organism>
<dbReference type="GO" id="GO:0047480">
    <property type="term" value="F:UDP-N-acetylmuramoyl-tripeptide-D-alanyl-D-alanine ligase activity"/>
    <property type="evidence" value="ECO:0007669"/>
    <property type="project" value="UniProtKB-UniRule"/>
</dbReference>
<dbReference type="SUPFAM" id="SSF63418">
    <property type="entry name" value="MurE/MurF N-terminal domain"/>
    <property type="match status" value="1"/>
</dbReference>
<dbReference type="InterPro" id="IPR036565">
    <property type="entry name" value="Mur-like_cat_sf"/>
</dbReference>
<dbReference type="InterPro" id="IPR036615">
    <property type="entry name" value="Mur_ligase_C_dom_sf"/>
</dbReference>
<feature type="domain" description="Mur ligase C-terminal" evidence="13">
    <location>
        <begin position="316"/>
        <end position="442"/>
    </location>
</feature>
<keyword evidence="8 10" id="KW-0131">Cell cycle</keyword>
<evidence type="ECO:0000313" key="16">
    <source>
        <dbReference type="Proteomes" id="UP000278746"/>
    </source>
</evidence>
<dbReference type="AlphaFoldDB" id="A0A3M7TWN3"/>
<dbReference type="HAMAP" id="MF_02019">
    <property type="entry name" value="MurF"/>
    <property type="match status" value="1"/>
</dbReference>
<dbReference type="NCBIfam" id="TIGR01143">
    <property type="entry name" value="murF"/>
    <property type="match status" value="1"/>
</dbReference>
<dbReference type="GO" id="GO:0008360">
    <property type="term" value="P:regulation of cell shape"/>
    <property type="evidence" value="ECO:0007669"/>
    <property type="project" value="UniProtKB-KW"/>
</dbReference>
<dbReference type="GO" id="GO:0008766">
    <property type="term" value="F:UDP-N-acetylmuramoylalanyl-D-glutamyl-2,6-diaminopimelate-D-alanyl-D-alanine ligase activity"/>
    <property type="evidence" value="ECO:0007669"/>
    <property type="project" value="RHEA"/>
</dbReference>
<dbReference type="InterPro" id="IPR004101">
    <property type="entry name" value="Mur_ligase_C"/>
</dbReference>
<dbReference type="Pfam" id="PF08245">
    <property type="entry name" value="Mur_ligase_M"/>
    <property type="match status" value="1"/>
</dbReference>
<keyword evidence="2 10" id="KW-0436">Ligase</keyword>
<evidence type="ECO:0000259" key="12">
    <source>
        <dbReference type="Pfam" id="PF01225"/>
    </source>
</evidence>
<evidence type="ECO:0000256" key="9">
    <source>
        <dbReference type="ARBA" id="ARBA00023316"/>
    </source>
</evidence>
<keyword evidence="5 10" id="KW-0067">ATP-binding</keyword>
<evidence type="ECO:0000256" key="6">
    <source>
        <dbReference type="ARBA" id="ARBA00022960"/>
    </source>
</evidence>
<keyword evidence="1 10" id="KW-0963">Cytoplasm</keyword>
<feature type="domain" description="Mur ligase central" evidence="14">
    <location>
        <begin position="113"/>
        <end position="293"/>
    </location>
</feature>
<dbReference type="Gene3D" id="3.90.190.20">
    <property type="entry name" value="Mur ligase, C-terminal domain"/>
    <property type="match status" value="1"/>
</dbReference>
<keyword evidence="9 10" id="KW-0961">Cell wall biogenesis/degradation</keyword>
<evidence type="ECO:0000256" key="5">
    <source>
        <dbReference type="ARBA" id="ARBA00022840"/>
    </source>
</evidence>
<dbReference type="Pfam" id="PF02875">
    <property type="entry name" value="Mur_ligase_C"/>
    <property type="match status" value="1"/>
</dbReference>
<dbReference type="SUPFAM" id="SSF53244">
    <property type="entry name" value="MurD-like peptide ligases, peptide-binding domain"/>
    <property type="match status" value="1"/>
</dbReference>
<keyword evidence="3 10" id="KW-0132">Cell division</keyword>
<dbReference type="PANTHER" id="PTHR43024">
    <property type="entry name" value="UDP-N-ACETYLMURAMOYL-TRIPEPTIDE--D-ALANYL-D-ALANINE LIGASE"/>
    <property type="match status" value="1"/>
</dbReference>
<accession>A0A3M7TWN3</accession>
<evidence type="ECO:0000259" key="14">
    <source>
        <dbReference type="Pfam" id="PF08245"/>
    </source>
</evidence>
<gene>
    <name evidence="10" type="primary">murF</name>
    <name evidence="15" type="ORF">EBO34_07075</name>
</gene>
<evidence type="ECO:0000313" key="15">
    <source>
        <dbReference type="EMBL" id="RNA69691.1"/>
    </source>
</evidence>